<gene>
    <name evidence="4" type="ORF">S12H4_27181</name>
</gene>
<evidence type="ECO:0000256" key="2">
    <source>
        <dbReference type="ARBA" id="ARBA00023125"/>
    </source>
</evidence>
<evidence type="ECO:0000256" key="1">
    <source>
        <dbReference type="ARBA" id="ARBA00005560"/>
    </source>
</evidence>
<evidence type="ECO:0000256" key="3">
    <source>
        <dbReference type="ARBA" id="ARBA00023163"/>
    </source>
</evidence>
<proteinExistence type="inferred from homology"/>
<organism evidence="4">
    <name type="scientific">marine sediment metagenome</name>
    <dbReference type="NCBI Taxonomy" id="412755"/>
    <lineage>
        <taxon>unclassified sequences</taxon>
        <taxon>metagenomes</taxon>
        <taxon>ecological metagenomes</taxon>
    </lineage>
</organism>
<dbReference type="InterPro" id="IPR012295">
    <property type="entry name" value="TBP_dom_sf"/>
</dbReference>
<dbReference type="PANTHER" id="PTHR10126">
    <property type="entry name" value="TATA-BOX BINDING PROTEIN"/>
    <property type="match status" value="1"/>
</dbReference>
<dbReference type="SUPFAM" id="SSF55945">
    <property type="entry name" value="TATA-box binding protein-like"/>
    <property type="match status" value="2"/>
</dbReference>
<dbReference type="EMBL" id="BARW01015498">
    <property type="protein sequence ID" value="GAI95449.1"/>
    <property type="molecule type" value="Genomic_DNA"/>
</dbReference>
<evidence type="ECO:0008006" key="5">
    <source>
        <dbReference type="Google" id="ProtNLM"/>
    </source>
</evidence>
<dbReference type="GO" id="GO:0003677">
    <property type="term" value="F:DNA binding"/>
    <property type="evidence" value="ECO:0007669"/>
    <property type="project" value="UniProtKB-KW"/>
</dbReference>
<sequence>MPKKKPKDKPAPRKKSTYKIQNIVATTSLEKPVPLTKLARTQPNTEYNPETFPGLVLRVKEPKSAVLVFSSGNLVCTGTKSVEQVRKVIKAVIKQLKKINVHITAKPKITVQNIVASGSIDLKLNLNFLSLEMGNTEYEPEQFPGLVYKLIEPNATFLLFSNGKLVCTGTKNRKQLEYSMIQILKDVKAALKNYKK</sequence>
<dbReference type="GO" id="GO:0006352">
    <property type="term" value="P:DNA-templated transcription initiation"/>
    <property type="evidence" value="ECO:0007669"/>
    <property type="project" value="InterPro"/>
</dbReference>
<dbReference type="Gene3D" id="3.30.310.10">
    <property type="entry name" value="TATA-Binding Protein"/>
    <property type="match status" value="2"/>
</dbReference>
<name>X1USY4_9ZZZZ</name>
<protein>
    <recommendedName>
        <fullName evidence="5">TATA-box-binding protein</fullName>
    </recommendedName>
</protein>
<keyword evidence="2" id="KW-0238">DNA-binding</keyword>
<keyword evidence="3" id="KW-0804">Transcription</keyword>
<dbReference type="HAMAP" id="MF_00408">
    <property type="entry name" value="TATA_bind_prot_arch"/>
    <property type="match status" value="1"/>
</dbReference>
<dbReference type="InterPro" id="IPR000814">
    <property type="entry name" value="TBP"/>
</dbReference>
<accession>X1USY4</accession>
<dbReference type="AlphaFoldDB" id="X1USY4"/>
<evidence type="ECO:0000313" key="4">
    <source>
        <dbReference type="EMBL" id="GAI95449.1"/>
    </source>
</evidence>
<comment type="similarity">
    <text evidence="1">Belongs to the TBP family.</text>
</comment>
<reference evidence="4" key="1">
    <citation type="journal article" date="2014" name="Front. Microbiol.">
        <title>High frequency of phylogenetically diverse reductive dehalogenase-homologous genes in deep subseafloor sedimentary metagenomes.</title>
        <authorList>
            <person name="Kawai M."/>
            <person name="Futagami T."/>
            <person name="Toyoda A."/>
            <person name="Takaki Y."/>
            <person name="Nishi S."/>
            <person name="Hori S."/>
            <person name="Arai W."/>
            <person name="Tsubouchi T."/>
            <person name="Morono Y."/>
            <person name="Uchiyama I."/>
            <person name="Ito T."/>
            <person name="Fujiyama A."/>
            <person name="Inagaki F."/>
            <person name="Takami H."/>
        </authorList>
    </citation>
    <scope>NUCLEOTIDE SEQUENCE</scope>
    <source>
        <strain evidence="4">Expedition CK06-06</strain>
    </source>
</reference>
<dbReference type="PRINTS" id="PR00686">
    <property type="entry name" value="TIFACTORIID"/>
</dbReference>
<dbReference type="Pfam" id="PF00352">
    <property type="entry name" value="TBP"/>
    <property type="match status" value="2"/>
</dbReference>
<comment type="caution">
    <text evidence="4">The sequence shown here is derived from an EMBL/GenBank/DDBJ whole genome shotgun (WGS) entry which is preliminary data.</text>
</comment>